<dbReference type="OrthoDB" id="3499003at2759"/>
<evidence type="ECO:0000313" key="3">
    <source>
        <dbReference type="EMBL" id="ATY64539.1"/>
    </source>
</evidence>
<accession>A0A2H4SN64</accession>
<keyword evidence="2" id="KW-1133">Transmembrane helix</keyword>
<feature type="transmembrane region" description="Helical" evidence="2">
    <location>
        <begin position="123"/>
        <end position="146"/>
    </location>
</feature>
<dbReference type="VEuPathDB" id="FungiDB:A9K55_004604"/>
<feature type="compositionally biased region" description="Low complexity" evidence="1">
    <location>
        <begin position="175"/>
        <end position="190"/>
    </location>
</feature>
<dbReference type="Proteomes" id="UP000323067">
    <property type="component" value="Chromosome v"/>
</dbReference>
<feature type="region of interest" description="Disordered" evidence="1">
    <location>
        <begin position="66"/>
        <end position="85"/>
    </location>
</feature>
<feature type="region of interest" description="Disordered" evidence="1">
    <location>
        <begin position="149"/>
        <end position="168"/>
    </location>
</feature>
<keyword evidence="2" id="KW-0812">Transmembrane</keyword>
<gene>
    <name evidence="3" type="ORF">A9K55_004604</name>
</gene>
<keyword evidence="2" id="KW-0472">Membrane</keyword>
<evidence type="ECO:0008006" key="5">
    <source>
        <dbReference type="Google" id="ProtNLM"/>
    </source>
</evidence>
<protein>
    <recommendedName>
        <fullName evidence="5">Apple domain-containing protein</fullName>
    </recommendedName>
</protein>
<evidence type="ECO:0000256" key="1">
    <source>
        <dbReference type="SAM" id="MobiDB-lite"/>
    </source>
</evidence>
<sequence>MSRRYSSSTNASRVAEGISARPGFAAVQAPIVEGGADGQSQRTFFTALSVRSGKLGRRLSSRLSEPSTFYREATPPGSAHGEPDEAEARAALATYDGRYDHVAPPAPLPVATRCGVPRRKCCILLWAVAVAVIIAVAVPVGVVFGLRSGRHNSARDTPGDATSSSAPNADVMCVTSTTSSRPPATSTTGTMANAGAASTSAIPCPAANHTLYQVPNSAKRFKRLCGIDYSGRDQARDLASVWTNTMQDCIFQCVNFSGCTGCGWGIIAGDLGSEHRCWLKSDLKALYSLRSGWEFALLEE</sequence>
<feature type="region of interest" description="Disordered" evidence="1">
    <location>
        <begin position="173"/>
        <end position="192"/>
    </location>
</feature>
<evidence type="ECO:0000256" key="2">
    <source>
        <dbReference type="SAM" id="Phobius"/>
    </source>
</evidence>
<reference evidence="3 4" key="1">
    <citation type="journal article" date="2017" name="BMC Genomics">
        <title>Chromosome level assembly and secondary metabolite potential of the parasitic fungus Cordyceps militaris.</title>
        <authorList>
            <person name="Kramer G.J."/>
            <person name="Nodwell J.R."/>
        </authorList>
    </citation>
    <scope>NUCLEOTIDE SEQUENCE [LARGE SCALE GENOMIC DNA]</scope>
    <source>
        <strain evidence="3 4">ATCC 34164</strain>
    </source>
</reference>
<proteinExistence type="predicted"/>
<evidence type="ECO:0000313" key="4">
    <source>
        <dbReference type="Proteomes" id="UP000323067"/>
    </source>
</evidence>
<name>A0A2H4SN64_CORMI</name>
<dbReference type="EMBL" id="CP023325">
    <property type="protein sequence ID" value="ATY64539.1"/>
    <property type="molecule type" value="Genomic_DNA"/>
</dbReference>
<organism evidence="3 4">
    <name type="scientific">Cordyceps militaris</name>
    <name type="common">Caterpillar fungus</name>
    <name type="synonym">Clavaria militaris</name>
    <dbReference type="NCBI Taxonomy" id="73501"/>
    <lineage>
        <taxon>Eukaryota</taxon>
        <taxon>Fungi</taxon>
        <taxon>Dikarya</taxon>
        <taxon>Ascomycota</taxon>
        <taxon>Pezizomycotina</taxon>
        <taxon>Sordariomycetes</taxon>
        <taxon>Hypocreomycetidae</taxon>
        <taxon>Hypocreales</taxon>
        <taxon>Cordycipitaceae</taxon>
        <taxon>Cordyceps</taxon>
    </lineage>
</organism>
<dbReference type="AlphaFoldDB" id="A0A2H4SN64"/>